<evidence type="ECO:0000313" key="2">
    <source>
        <dbReference type="EMBL" id="KAK8836158.1"/>
    </source>
</evidence>
<evidence type="ECO:0000259" key="1">
    <source>
        <dbReference type="Pfam" id="PF13392"/>
    </source>
</evidence>
<dbReference type="InterPro" id="IPR003615">
    <property type="entry name" value="HNH_nuc"/>
</dbReference>
<gene>
    <name evidence="2" type="ORF">M9Y10_039971</name>
</gene>
<dbReference type="SUPFAM" id="SSF54060">
    <property type="entry name" value="His-Me finger endonucleases"/>
    <property type="match status" value="1"/>
</dbReference>
<dbReference type="Pfam" id="PF13392">
    <property type="entry name" value="HNH_3"/>
    <property type="match status" value="1"/>
</dbReference>
<evidence type="ECO:0000313" key="3">
    <source>
        <dbReference type="Proteomes" id="UP001470230"/>
    </source>
</evidence>
<accession>A0ABR2GQD8</accession>
<feature type="domain" description="HNH nuclease" evidence="1">
    <location>
        <begin position="61"/>
        <end position="104"/>
    </location>
</feature>
<proteinExistence type="predicted"/>
<reference evidence="2 3" key="1">
    <citation type="submission" date="2024-04" db="EMBL/GenBank/DDBJ databases">
        <title>Tritrichomonas musculus Genome.</title>
        <authorList>
            <person name="Alves-Ferreira E."/>
            <person name="Grigg M."/>
            <person name="Lorenzi H."/>
            <person name="Galac M."/>
        </authorList>
    </citation>
    <scope>NUCLEOTIDE SEQUENCE [LARGE SCALE GENOMIC DNA]</scope>
    <source>
        <strain evidence="2 3">EAF2021</strain>
    </source>
</reference>
<keyword evidence="3" id="KW-1185">Reference proteome</keyword>
<organism evidence="2 3">
    <name type="scientific">Tritrichomonas musculus</name>
    <dbReference type="NCBI Taxonomy" id="1915356"/>
    <lineage>
        <taxon>Eukaryota</taxon>
        <taxon>Metamonada</taxon>
        <taxon>Parabasalia</taxon>
        <taxon>Tritrichomonadida</taxon>
        <taxon>Tritrichomonadidae</taxon>
        <taxon>Tritrichomonas</taxon>
    </lineage>
</organism>
<sequence>MTTEQTIEFIPLLGFEDSYEILNQYPFTIRNKNTLNNICEHLDKDGYVVLNLSKNQHQDSYKKHRLIALQFIPNPDNLPEVDHINHIRDDNRIENLRWSSHGGNVLNRQIFKGVKYLFVDDISDDAIQINEYGNHTFEEGKYYYYFDEDKNEDAFYVKITDDIYKILHHNIKKGGGKFVQCRDINSKNVCLYINKFKQLYDL</sequence>
<name>A0ABR2GQD8_9EUKA</name>
<dbReference type="Gene3D" id="3.90.75.20">
    <property type="match status" value="1"/>
</dbReference>
<dbReference type="InterPro" id="IPR044925">
    <property type="entry name" value="His-Me_finger_sf"/>
</dbReference>
<protein>
    <recommendedName>
        <fullName evidence="1">HNH nuclease domain-containing protein</fullName>
    </recommendedName>
</protein>
<comment type="caution">
    <text evidence="2">The sequence shown here is derived from an EMBL/GenBank/DDBJ whole genome shotgun (WGS) entry which is preliminary data.</text>
</comment>
<dbReference type="Proteomes" id="UP001470230">
    <property type="component" value="Unassembled WGS sequence"/>
</dbReference>
<dbReference type="EMBL" id="JAPFFF010000068">
    <property type="protein sequence ID" value="KAK8836158.1"/>
    <property type="molecule type" value="Genomic_DNA"/>
</dbReference>